<feature type="domain" description="General secretion pathway GspH" evidence="12">
    <location>
        <begin position="47"/>
        <end position="149"/>
    </location>
</feature>
<evidence type="ECO:0000256" key="2">
    <source>
        <dbReference type="ARBA" id="ARBA00021549"/>
    </source>
</evidence>
<dbReference type="InterPro" id="IPR012902">
    <property type="entry name" value="N_methyl_site"/>
</dbReference>
<evidence type="ECO:0000256" key="8">
    <source>
        <dbReference type="ARBA" id="ARBA00023136"/>
    </source>
</evidence>
<protein>
    <recommendedName>
        <fullName evidence="2">Type II secretion system protein H</fullName>
    </recommendedName>
    <alternativeName>
        <fullName evidence="10">General secretion pathway protein H</fullName>
    </alternativeName>
</protein>
<comment type="similarity">
    <text evidence="9">Belongs to the GSP H family.</text>
</comment>
<keyword evidence="6 11" id="KW-0812">Transmembrane</keyword>
<keyword evidence="5" id="KW-0997">Cell inner membrane</keyword>
<evidence type="ECO:0000313" key="14">
    <source>
        <dbReference type="Proteomes" id="UP000229434"/>
    </source>
</evidence>
<keyword evidence="8 11" id="KW-0472">Membrane</keyword>
<comment type="subcellular location">
    <subcellularLocation>
        <location evidence="1">Cell inner membrane</location>
        <topology evidence="1">Single-pass membrane protein</topology>
    </subcellularLocation>
</comment>
<organism evidence="13 14">
    <name type="scientific">Snodgrassella alvi</name>
    <dbReference type="NCBI Taxonomy" id="1196083"/>
    <lineage>
        <taxon>Bacteria</taxon>
        <taxon>Pseudomonadati</taxon>
        <taxon>Pseudomonadota</taxon>
        <taxon>Betaproteobacteria</taxon>
        <taxon>Neisseriales</taxon>
        <taxon>Neisseriaceae</taxon>
        <taxon>Snodgrassella</taxon>
    </lineage>
</organism>
<dbReference type="SUPFAM" id="SSF54523">
    <property type="entry name" value="Pili subunits"/>
    <property type="match status" value="1"/>
</dbReference>
<dbReference type="EMBL" id="MEIS01000096">
    <property type="protein sequence ID" value="PIT55607.1"/>
    <property type="molecule type" value="Genomic_DNA"/>
</dbReference>
<keyword evidence="3" id="KW-1003">Cell membrane</keyword>
<keyword evidence="4" id="KW-0488">Methylation</keyword>
<evidence type="ECO:0000256" key="5">
    <source>
        <dbReference type="ARBA" id="ARBA00022519"/>
    </source>
</evidence>
<evidence type="ECO:0000313" key="13">
    <source>
        <dbReference type="EMBL" id="PIT55607.1"/>
    </source>
</evidence>
<feature type="transmembrane region" description="Helical" evidence="11">
    <location>
        <begin position="12"/>
        <end position="32"/>
    </location>
</feature>
<name>A0A2N9XYJ9_9NEIS</name>
<evidence type="ECO:0000256" key="3">
    <source>
        <dbReference type="ARBA" id="ARBA00022475"/>
    </source>
</evidence>
<dbReference type="InterPro" id="IPR045584">
    <property type="entry name" value="Pilin-like"/>
</dbReference>
<dbReference type="InterPro" id="IPR022346">
    <property type="entry name" value="T2SS_GspH"/>
</dbReference>
<gene>
    <name evidence="13" type="ORF">BHC49_06180</name>
</gene>
<dbReference type="GO" id="GO:0015628">
    <property type="term" value="P:protein secretion by the type II secretion system"/>
    <property type="evidence" value="ECO:0007669"/>
    <property type="project" value="InterPro"/>
</dbReference>
<evidence type="ECO:0000256" key="1">
    <source>
        <dbReference type="ARBA" id="ARBA00004377"/>
    </source>
</evidence>
<accession>A0A2N9XYJ9</accession>
<dbReference type="RefSeq" id="WP_100137412.1">
    <property type="nucleotide sequence ID" value="NZ_MEIS01000096.1"/>
</dbReference>
<comment type="caution">
    <text evidence="13">The sequence shown here is derived from an EMBL/GenBank/DDBJ whole genome shotgun (WGS) entry which is preliminary data.</text>
</comment>
<dbReference type="Pfam" id="PF07963">
    <property type="entry name" value="N_methyl"/>
    <property type="match status" value="1"/>
</dbReference>
<evidence type="ECO:0000256" key="9">
    <source>
        <dbReference type="ARBA" id="ARBA00025772"/>
    </source>
</evidence>
<evidence type="ECO:0000256" key="6">
    <source>
        <dbReference type="ARBA" id="ARBA00022692"/>
    </source>
</evidence>
<evidence type="ECO:0000256" key="7">
    <source>
        <dbReference type="ARBA" id="ARBA00022989"/>
    </source>
</evidence>
<dbReference type="Gene3D" id="3.30.700.10">
    <property type="entry name" value="Glycoprotein, Type 4 Pilin"/>
    <property type="match status" value="1"/>
</dbReference>
<dbReference type="NCBIfam" id="TIGR02532">
    <property type="entry name" value="IV_pilin_GFxxxE"/>
    <property type="match status" value="1"/>
</dbReference>
<dbReference type="GO" id="GO:0005886">
    <property type="term" value="C:plasma membrane"/>
    <property type="evidence" value="ECO:0007669"/>
    <property type="project" value="UniProtKB-SubCell"/>
</dbReference>
<dbReference type="Proteomes" id="UP000229434">
    <property type="component" value="Unassembled WGS sequence"/>
</dbReference>
<keyword evidence="7 11" id="KW-1133">Transmembrane helix</keyword>
<evidence type="ECO:0000256" key="4">
    <source>
        <dbReference type="ARBA" id="ARBA00022481"/>
    </source>
</evidence>
<evidence type="ECO:0000256" key="10">
    <source>
        <dbReference type="ARBA" id="ARBA00030775"/>
    </source>
</evidence>
<dbReference type="GO" id="GO:0015627">
    <property type="term" value="C:type II protein secretion system complex"/>
    <property type="evidence" value="ECO:0007669"/>
    <property type="project" value="InterPro"/>
</dbReference>
<reference evidence="13" key="1">
    <citation type="journal article" date="2017" name="MBio">
        <title>Type VI secretion-mediated competition in the bee gut microbiome.</title>
        <authorList>
            <person name="Steele M.I."/>
            <person name="Kwong W.K."/>
            <person name="Powell J.E."/>
            <person name="Whiteley M."/>
            <person name="Moran N.A."/>
        </authorList>
    </citation>
    <scope>NUCLEOTIDE SEQUENCE [LARGE SCALE GENOMIC DNA]</scope>
    <source>
        <strain evidence="13">Nev3CBA3</strain>
    </source>
</reference>
<sequence length="230" mass="24914">MVSSKPTNAGFTLIELLIVIAITAVLVAIALPGMERLIASQRINNRADQMFALFQFARAEAIRTNKPVLICPTVIKKNTADSNACSQFDNYQNGLGWQGFLAFNDSDMDGRYVATKDSSVRVVALNQNTNDINRIKVKLRWQICNTNQTTCSGTIVGNNVLGFMPNGQFGIGNGADANGWAIGESNVVIEVIDSRNVNINRRIVLTPSGKPVACENGTNNTNSFCALQLS</sequence>
<evidence type="ECO:0000256" key="11">
    <source>
        <dbReference type="SAM" id="Phobius"/>
    </source>
</evidence>
<evidence type="ECO:0000259" key="12">
    <source>
        <dbReference type="Pfam" id="PF12019"/>
    </source>
</evidence>
<dbReference type="AlphaFoldDB" id="A0A2N9XYJ9"/>
<dbReference type="PROSITE" id="PS00409">
    <property type="entry name" value="PROKAR_NTER_METHYL"/>
    <property type="match status" value="1"/>
</dbReference>
<proteinExistence type="inferred from homology"/>
<dbReference type="Pfam" id="PF12019">
    <property type="entry name" value="GspH"/>
    <property type="match status" value="1"/>
</dbReference>